<protein>
    <recommendedName>
        <fullName evidence="3">J domain-containing protein</fullName>
    </recommendedName>
</protein>
<comment type="caution">
    <text evidence="4">The sequence shown here is derived from an EMBL/GenBank/DDBJ whole genome shotgun (WGS) entry which is preliminary data.</text>
</comment>
<dbReference type="Gene3D" id="1.10.287.110">
    <property type="entry name" value="DnaJ domain"/>
    <property type="match status" value="1"/>
</dbReference>
<dbReference type="Proteomes" id="UP001159427">
    <property type="component" value="Unassembled WGS sequence"/>
</dbReference>
<organism evidence="4 5">
    <name type="scientific">Porites evermanni</name>
    <dbReference type="NCBI Taxonomy" id="104178"/>
    <lineage>
        <taxon>Eukaryota</taxon>
        <taxon>Metazoa</taxon>
        <taxon>Cnidaria</taxon>
        <taxon>Anthozoa</taxon>
        <taxon>Hexacorallia</taxon>
        <taxon>Scleractinia</taxon>
        <taxon>Fungiina</taxon>
        <taxon>Poritidae</taxon>
        <taxon>Porites</taxon>
    </lineage>
</organism>
<dbReference type="Gene3D" id="3.40.50.300">
    <property type="entry name" value="P-loop containing nucleotide triphosphate hydrolases"/>
    <property type="match status" value="1"/>
</dbReference>
<sequence length="270" mass="30223">MDKFHRNKTAIRIKVISMGNAETGKSCIIKRYCEKRFVSKYMTTIGIDYGVTKVSVNGKEVKVNIFDMAGHPVFYEVRNEFYKDTQGAMLVYDVGNRESFEALDSWLEEIKKDIGSAADLEGVVFAVCANKVDSRKRVVEEAEGQLWANSHGFYYFETSAQTGEGINDMFQTLFKAVLTAIENGGKPVQLNASTNVGYTKEQAEAIQRLKTAKDNYERLGLPTGASREDINRAYRRLAVLIHPDKSLAPGTEEAFKALVNARAALLQTHR</sequence>
<evidence type="ECO:0000313" key="5">
    <source>
        <dbReference type="Proteomes" id="UP001159427"/>
    </source>
</evidence>
<proteinExistence type="predicted"/>
<keyword evidence="5" id="KW-1185">Reference proteome</keyword>
<reference evidence="4 5" key="1">
    <citation type="submission" date="2022-05" db="EMBL/GenBank/DDBJ databases">
        <authorList>
            <consortium name="Genoscope - CEA"/>
            <person name="William W."/>
        </authorList>
    </citation>
    <scope>NUCLEOTIDE SEQUENCE [LARGE SCALE GENOMIC DNA]</scope>
</reference>
<dbReference type="PROSITE" id="PS50076">
    <property type="entry name" value="DNAJ_2"/>
    <property type="match status" value="1"/>
</dbReference>
<dbReference type="InterPro" id="IPR027417">
    <property type="entry name" value="P-loop_NTPase"/>
</dbReference>
<dbReference type="CDD" id="cd04119">
    <property type="entry name" value="RJL"/>
    <property type="match status" value="1"/>
</dbReference>
<dbReference type="Pfam" id="PF00071">
    <property type="entry name" value="Ras"/>
    <property type="match status" value="1"/>
</dbReference>
<dbReference type="SMART" id="SM00175">
    <property type="entry name" value="RAB"/>
    <property type="match status" value="1"/>
</dbReference>
<dbReference type="InterPro" id="IPR001623">
    <property type="entry name" value="DnaJ_domain"/>
</dbReference>
<evidence type="ECO:0000256" key="2">
    <source>
        <dbReference type="ARBA" id="ARBA00023134"/>
    </source>
</evidence>
<dbReference type="EMBL" id="CALNXI010000441">
    <property type="protein sequence ID" value="CAH3027208.1"/>
    <property type="molecule type" value="Genomic_DNA"/>
</dbReference>
<dbReference type="SUPFAM" id="SSF46565">
    <property type="entry name" value="Chaperone J-domain"/>
    <property type="match status" value="1"/>
</dbReference>
<dbReference type="PRINTS" id="PR00449">
    <property type="entry name" value="RASTRNSFRMNG"/>
</dbReference>
<dbReference type="InterPro" id="IPR036869">
    <property type="entry name" value="J_dom_sf"/>
</dbReference>
<dbReference type="NCBIfam" id="TIGR00231">
    <property type="entry name" value="small_GTP"/>
    <property type="match status" value="1"/>
</dbReference>
<keyword evidence="2" id="KW-0342">GTP-binding</keyword>
<accession>A0ABN8MGJ3</accession>
<dbReference type="PROSITE" id="PS51419">
    <property type="entry name" value="RAB"/>
    <property type="match status" value="1"/>
</dbReference>
<dbReference type="SMART" id="SM00176">
    <property type="entry name" value="RAN"/>
    <property type="match status" value="1"/>
</dbReference>
<dbReference type="PRINTS" id="PR00625">
    <property type="entry name" value="JDOMAIN"/>
</dbReference>
<name>A0ABN8MGJ3_9CNID</name>
<dbReference type="PANTHER" id="PTHR47977">
    <property type="entry name" value="RAS-RELATED PROTEIN RAB"/>
    <property type="match status" value="1"/>
</dbReference>
<keyword evidence="1" id="KW-0547">Nucleotide-binding</keyword>
<dbReference type="InterPro" id="IPR001806">
    <property type="entry name" value="Small_GTPase"/>
</dbReference>
<dbReference type="SMART" id="SM00271">
    <property type="entry name" value="DnaJ"/>
    <property type="match status" value="1"/>
</dbReference>
<dbReference type="InterPro" id="IPR050227">
    <property type="entry name" value="Rab"/>
</dbReference>
<evidence type="ECO:0000256" key="1">
    <source>
        <dbReference type="ARBA" id="ARBA00022741"/>
    </source>
</evidence>
<dbReference type="InterPro" id="IPR005225">
    <property type="entry name" value="Small_GTP-bd"/>
</dbReference>
<dbReference type="Pfam" id="PF00226">
    <property type="entry name" value="DnaJ"/>
    <property type="match status" value="1"/>
</dbReference>
<feature type="domain" description="J" evidence="3">
    <location>
        <begin position="214"/>
        <end position="270"/>
    </location>
</feature>
<gene>
    <name evidence="4" type="ORF">PEVE_00031025</name>
</gene>
<evidence type="ECO:0000259" key="3">
    <source>
        <dbReference type="PROSITE" id="PS50076"/>
    </source>
</evidence>
<evidence type="ECO:0000313" key="4">
    <source>
        <dbReference type="EMBL" id="CAH3027208.1"/>
    </source>
</evidence>
<dbReference type="SMART" id="SM00174">
    <property type="entry name" value="RHO"/>
    <property type="match status" value="1"/>
</dbReference>
<dbReference type="SUPFAM" id="SSF52540">
    <property type="entry name" value="P-loop containing nucleoside triphosphate hydrolases"/>
    <property type="match status" value="1"/>
</dbReference>
<dbReference type="PROSITE" id="PS51421">
    <property type="entry name" value="RAS"/>
    <property type="match status" value="1"/>
</dbReference>
<dbReference type="SMART" id="SM00173">
    <property type="entry name" value="RAS"/>
    <property type="match status" value="1"/>
</dbReference>
<dbReference type="CDD" id="cd06257">
    <property type="entry name" value="DnaJ"/>
    <property type="match status" value="1"/>
</dbReference>